<dbReference type="PANTHER" id="PTHR47973">
    <property type="entry name" value="CYSTEINE-RICH RECEPTOR-LIKE PROTEIN KINASE 3"/>
    <property type="match status" value="1"/>
</dbReference>
<keyword evidence="10" id="KW-0812">Transmembrane</keyword>
<dbReference type="InterPro" id="IPR002902">
    <property type="entry name" value="GNK2"/>
</dbReference>
<gene>
    <name evidence="13" type="ORF">Ahy_A10g047047</name>
</gene>
<feature type="domain" description="Gnk2-homologous" evidence="12">
    <location>
        <begin position="143"/>
        <end position="250"/>
    </location>
</feature>
<name>A0A445B1G6_ARAHY</name>
<evidence type="ECO:0000256" key="10">
    <source>
        <dbReference type="SAM" id="Phobius"/>
    </source>
</evidence>
<proteinExistence type="predicted"/>
<evidence type="ECO:0000256" key="4">
    <source>
        <dbReference type="ARBA" id="ARBA00022737"/>
    </source>
</evidence>
<keyword evidence="10" id="KW-0472">Membrane</keyword>
<dbReference type="EMBL" id="SDMP01000010">
    <property type="protein sequence ID" value="RYR32490.1"/>
    <property type="molecule type" value="Genomic_DNA"/>
</dbReference>
<reference evidence="13 14" key="1">
    <citation type="submission" date="2019-01" db="EMBL/GenBank/DDBJ databases">
        <title>Sequencing of cultivated peanut Arachis hypogaea provides insights into genome evolution and oil improvement.</title>
        <authorList>
            <person name="Chen X."/>
        </authorList>
    </citation>
    <scope>NUCLEOTIDE SEQUENCE [LARGE SCALE GENOMIC DNA]</scope>
    <source>
        <strain evidence="14">cv. Fuhuasheng</strain>
        <tissue evidence="13">Leaves</tissue>
    </source>
</reference>
<dbReference type="InterPro" id="IPR038408">
    <property type="entry name" value="GNK2_sf"/>
</dbReference>
<keyword evidence="7" id="KW-0067">ATP-binding</keyword>
<keyword evidence="3 11" id="KW-0732">Signal</keyword>
<evidence type="ECO:0000256" key="1">
    <source>
        <dbReference type="ARBA" id="ARBA00022527"/>
    </source>
</evidence>
<dbReference type="Proteomes" id="UP000289738">
    <property type="component" value="Chromosome A10"/>
</dbReference>
<sequence>MMETKLTTTILGFFLLSFFICFTTTRAQSSSPNYVGDDCKNSTEESLTSGFKTNLNSVLSWLSSDAATSKGYNHTAIGTATGDAVYGLYDCRGDVTGTFCQFCVSTAASDIVQHCPNRSSAVIWYNYCILRYSNHDFFGNLTITPSWQFPGTKNTTNSTQELQEAETYMQSLIKNATVETNLLYAMGEFNSGGSSGERYGFVQCSRDLTSDQCRQCLNAMLDQVPKCCATKVGWQVLAPSCLIKYDDFMFYKITTSNNKGTSKTKTVIIIIVSVLVALVLLSCGIYFLWRKNQSNHDALLSETTPISIHYNPYQGQGDDSLNADLPTIPLFWIRQNTNNFSDSCKLGEGGFGPVYKGSLQDGTEVAIKRLSKTSGQADIWLPNMPWKEIIAGKRNSGFYLSDHGQSLLVYSWKLWCEGECLELVDPILENTYIRSEVIRCIHIGLLCVQEDAIDRPTMSTVVVMLASETMTLPNPNHPAFSVGRKFGKEDESTSKTSKDNISVNEGIIITADREATKPYIHQSPVAGFFTSTHLVLKSRFMCSSFIYSVTATINL</sequence>
<dbReference type="CDD" id="cd23509">
    <property type="entry name" value="Gnk2-like"/>
    <property type="match status" value="2"/>
</dbReference>
<dbReference type="GO" id="GO:0004674">
    <property type="term" value="F:protein serine/threonine kinase activity"/>
    <property type="evidence" value="ECO:0007669"/>
    <property type="project" value="UniProtKB-KW"/>
</dbReference>
<keyword evidence="2" id="KW-0808">Transferase</keyword>
<dbReference type="Gene3D" id="3.30.430.20">
    <property type="entry name" value="Gnk2 domain, C-X8-C-X2-C motif"/>
    <property type="match status" value="2"/>
</dbReference>
<feature type="chain" id="PRO_5018974212" description="Gnk2-homologous domain-containing protein" evidence="11">
    <location>
        <begin position="28"/>
        <end position="555"/>
    </location>
</feature>
<dbReference type="AlphaFoldDB" id="A0A445B1G6"/>
<evidence type="ECO:0000256" key="2">
    <source>
        <dbReference type="ARBA" id="ARBA00022679"/>
    </source>
</evidence>
<comment type="caution">
    <text evidence="13">The sequence shown here is derived from an EMBL/GenBank/DDBJ whole genome shotgun (WGS) entry which is preliminary data.</text>
</comment>
<keyword evidence="6" id="KW-0418">Kinase</keyword>
<protein>
    <recommendedName>
        <fullName evidence="12">Gnk2-homologous domain-containing protein</fullName>
    </recommendedName>
</protein>
<dbReference type="PROSITE" id="PS51473">
    <property type="entry name" value="GNK2"/>
    <property type="match status" value="2"/>
</dbReference>
<dbReference type="FunFam" id="3.30.430.20:FF:000009">
    <property type="entry name" value="Cysteine-rich receptor-like protein kinase 28"/>
    <property type="match status" value="1"/>
</dbReference>
<keyword evidence="5" id="KW-0547">Nucleotide-binding</keyword>
<evidence type="ECO:0000259" key="12">
    <source>
        <dbReference type="PROSITE" id="PS51473"/>
    </source>
</evidence>
<keyword evidence="14" id="KW-1185">Reference proteome</keyword>
<dbReference type="SUPFAM" id="SSF56112">
    <property type="entry name" value="Protein kinase-like (PK-like)"/>
    <property type="match status" value="2"/>
</dbReference>
<dbReference type="InterPro" id="IPR052059">
    <property type="entry name" value="CR_Ser/Thr_kinase"/>
</dbReference>
<dbReference type="InterPro" id="IPR011009">
    <property type="entry name" value="Kinase-like_dom_sf"/>
</dbReference>
<evidence type="ECO:0000256" key="9">
    <source>
        <dbReference type="ARBA" id="ARBA00023180"/>
    </source>
</evidence>
<feature type="domain" description="Gnk2-homologous" evidence="12">
    <location>
        <begin position="33"/>
        <end position="137"/>
    </location>
</feature>
<evidence type="ECO:0000256" key="5">
    <source>
        <dbReference type="ARBA" id="ARBA00022741"/>
    </source>
</evidence>
<feature type="signal peptide" evidence="11">
    <location>
        <begin position="1"/>
        <end position="27"/>
    </location>
</feature>
<evidence type="ECO:0000313" key="13">
    <source>
        <dbReference type="EMBL" id="RYR32490.1"/>
    </source>
</evidence>
<dbReference type="Gene3D" id="3.30.200.20">
    <property type="entry name" value="Phosphorylase Kinase, domain 1"/>
    <property type="match status" value="1"/>
</dbReference>
<keyword evidence="10" id="KW-1133">Transmembrane helix</keyword>
<evidence type="ECO:0000256" key="6">
    <source>
        <dbReference type="ARBA" id="ARBA00022777"/>
    </source>
</evidence>
<evidence type="ECO:0000256" key="7">
    <source>
        <dbReference type="ARBA" id="ARBA00022840"/>
    </source>
</evidence>
<keyword evidence="8" id="KW-0675">Receptor</keyword>
<feature type="transmembrane region" description="Helical" evidence="10">
    <location>
        <begin position="267"/>
        <end position="289"/>
    </location>
</feature>
<evidence type="ECO:0000256" key="3">
    <source>
        <dbReference type="ARBA" id="ARBA00022729"/>
    </source>
</evidence>
<dbReference type="GO" id="GO:0005524">
    <property type="term" value="F:ATP binding"/>
    <property type="evidence" value="ECO:0007669"/>
    <property type="project" value="UniProtKB-KW"/>
</dbReference>
<dbReference type="Pfam" id="PF01657">
    <property type="entry name" value="Stress-antifung"/>
    <property type="match status" value="2"/>
</dbReference>
<keyword evidence="1" id="KW-0723">Serine/threonine-protein kinase</keyword>
<keyword evidence="9" id="KW-0325">Glycoprotein</keyword>
<evidence type="ECO:0000256" key="11">
    <source>
        <dbReference type="SAM" id="SignalP"/>
    </source>
</evidence>
<evidence type="ECO:0000256" key="8">
    <source>
        <dbReference type="ARBA" id="ARBA00023170"/>
    </source>
</evidence>
<organism evidence="13 14">
    <name type="scientific">Arachis hypogaea</name>
    <name type="common">Peanut</name>
    <dbReference type="NCBI Taxonomy" id="3818"/>
    <lineage>
        <taxon>Eukaryota</taxon>
        <taxon>Viridiplantae</taxon>
        <taxon>Streptophyta</taxon>
        <taxon>Embryophyta</taxon>
        <taxon>Tracheophyta</taxon>
        <taxon>Spermatophyta</taxon>
        <taxon>Magnoliopsida</taxon>
        <taxon>eudicotyledons</taxon>
        <taxon>Gunneridae</taxon>
        <taxon>Pentapetalae</taxon>
        <taxon>rosids</taxon>
        <taxon>fabids</taxon>
        <taxon>Fabales</taxon>
        <taxon>Fabaceae</taxon>
        <taxon>Papilionoideae</taxon>
        <taxon>50 kb inversion clade</taxon>
        <taxon>dalbergioids sensu lato</taxon>
        <taxon>Dalbergieae</taxon>
        <taxon>Pterocarpus clade</taxon>
        <taxon>Arachis</taxon>
    </lineage>
</organism>
<accession>A0A445B1G6</accession>
<keyword evidence="4" id="KW-0677">Repeat</keyword>
<evidence type="ECO:0000313" key="14">
    <source>
        <dbReference type="Proteomes" id="UP000289738"/>
    </source>
</evidence>